<organism evidence="5 6">
    <name type="scientific">Streptomyces coacervatus</name>
    <dbReference type="NCBI Taxonomy" id="647381"/>
    <lineage>
        <taxon>Bacteria</taxon>
        <taxon>Bacillati</taxon>
        <taxon>Actinomycetota</taxon>
        <taxon>Actinomycetes</taxon>
        <taxon>Kitasatosporales</taxon>
        <taxon>Streptomycetaceae</taxon>
        <taxon>Streptomyces</taxon>
    </lineage>
</organism>
<evidence type="ECO:0000313" key="6">
    <source>
        <dbReference type="Proteomes" id="UP001501009"/>
    </source>
</evidence>
<proteinExistence type="predicted"/>
<protein>
    <recommendedName>
        <fullName evidence="4">HTH marR-type domain-containing protein</fullName>
    </recommendedName>
</protein>
<dbReference type="PANTHER" id="PTHR33164">
    <property type="entry name" value="TRANSCRIPTIONAL REGULATOR, MARR FAMILY"/>
    <property type="match status" value="1"/>
</dbReference>
<dbReference type="InterPro" id="IPR000835">
    <property type="entry name" value="HTH_MarR-typ"/>
</dbReference>
<dbReference type="InterPro" id="IPR036388">
    <property type="entry name" value="WH-like_DNA-bd_sf"/>
</dbReference>
<keyword evidence="3" id="KW-0804">Transcription</keyword>
<dbReference type="RefSeq" id="WP_275773982.1">
    <property type="nucleotide sequence ID" value="NZ_BAABDE010000008.1"/>
</dbReference>
<dbReference type="Pfam" id="PF12802">
    <property type="entry name" value="MarR_2"/>
    <property type="match status" value="1"/>
</dbReference>
<dbReference type="Proteomes" id="UP001501009">
    <property type="component" value="Unassembled WGS sequence"/>
</dbReference>
<name>A0ABP7HAT8_9ACTN</name>
<evidence type="ECO:0000313" key="5">
    <source>
        <dbReference type="EMBL" id="GAA3787363.1"/>
    </source>
</evidence>
<keyword evidence="1" id="KW-0805">Transcription regulation</keyword>
<comment type="caution">
    <text evidence="5">The sequence shown here is derived from an EMBL/GenBank/DDBJ whole genome shotgun (WGS) entry which is preliminary data.</text>
</comment>
<dbReference type="EMBL" id="BAABDE010000008">
    <property type="protein sequence ID" value="GAA3787363.1"/>
    <property type="molecule type" value="Genomic_DNA"/>
</dbReference>
<evidence type="ECO:0000256" key="2">
    <source>
        <dbReference type="ARBA" id="ARBA00023125"/>
    </source>
</evidence>
<dbReference type="InterPro" id="IPR039422">
    <property type="entry name" value="MarR/SlyA-like"/>
</dbReference>
<dbReference type="PANTHER" id="PTHR33164:SF64">
    <property type="entry name" value="TRANSCRIPTIONAL REGULATOR SLYA"/>
    <property type="match status" value="1"/>
</dbReference>
<dbReference type="PROSITE" id="PS50995">
    <property type="entry name" value="HTH_MARR_2"/>
    <property type="match status" value="1"/>
</dbReference>
<evidence type="ECO:0000256" key="1">
    <source>
        <dbReference type="ARBA" id="ARBA00023015"/>
    </source>
</evidence>
<reference evidence="6" key="1">
    <citation type="journal article" date="2019" name="Int. J. Syst. Evol. Microbiol.">
        <title>The Global Catalogue of Microorganisms (GCM) 10K type strain sequencing project: providing services to taxonomists for standard genome sequencing and annotation.</title>
        <authorList>
            <consortium name="The Broad Institute Genomics Platform"/>
            <consortium name="The Broad Institute Genome Sequencing Center for Infectious Disease"/>
            <person name="Wu L."/>
            <person name="Ma J."/>
        </authorList>
    </citation>
    <scope>NUCLEOTIDE SEQUENCE [LARGE SCALE GENOMIC DNA]</scope>
    <source>
        <strain evidence="6">JCM 17138</strain>
    </source>
</reference>
<dbReference type="SMART" id="SM00347">
    <property type="entry name" value="HTH_MARR"/>
    <property type="match status" value="1"/>
</dbReference>
<dbReference type="InterPro" id="IPR036390">
    <property type="entry name" value="WH_DNA-bd_sf"/>
</dbReference>
<accession>A0ABP7HAT8</accession>
<dbReference type="SUPFAM" id="SSF46785">
    <property type="entry name" value="Winged helix' DNA-binding domain"/>
    <property type="match status" value="1"/>
</dbReference>
<dbReference type="Gene3D" id="1.10.10.10">
    <property type="entry name" value="Winged helix-like DNA-binding domain superfamily/Winged helix DNA-binding domain"/>
    <property type="match status" value="1"/>
</dbReference>
<sequence>MATRPQDLLQLLTRAERLTTRRLQHVLDESGCSLEAWRVLALLADGQGHNMTAIADCAFLPPPSLTKLMDQLVDQNWVYRRTDPADRRRILAQLTPRGAEFWRRLDRDVRGELAPLLGREDDEQLRALLSRLGDALDGDGEVTTGRAANGVGRAR</sequence>
<evidence type="ECO:0000259" key="4">
    <source>
        <dbReference type="PROSITE" id="PS50995"/>
    </source>
</evidence>
<evidence type="ECO:0000256" key="3">
    <source>
        <dbReference type="ARBA" id="ARBA00023163"/>
    </source>
</evidence>
<feature type="domain" description="HTH marR-type" evidence="4">
    <location>
        <begin position="5"/>
        <end position="134"/>
    </location>
</feature>
<keyword evidence="2" id="KW-0238">DNA-binding</keyword>
<gene>
    <name evidence="5" type="ORF">GCM10022403_022580</name>
</gene>
<keyword evidence="6" id="KW-1185">Reference proteome</keyword>